<protein>
    <recommendedName>
        <fullName evidence="3">Bbp13</fullName>
    </recommendedName>
</protein>
<sequence length="678" mass="75863">MQYSFNGGVISPDMFGRIDQAKYQTGVAKCKNLYVELFGGVVYRAGFRYVHHYPKSMGKMRLIRFVFSEEQAVVLAIRAGAINFFADGGMLLNENNEPLEVAVPYAEEHLMQLRYAQSADVVTITHPNYPPRKIIRKSATEWITELVTVGYGIGTPQNVAATAHIEDKYKPGGSMHDSYIERDYSYQVTAVDEQNESAASLKVVVQNDLTLAGNYNTITWDAVTGANRYNIFKLRSGLASFIGETTETSFTDDNIETNGSITPPLIRNPFEFYPTAVAYHGQRKVYGGGYKSPQWIRMSRTATDDNFGYHIPTQDTDSIQIRFAARDGNGVKHLVTMSDLLILTSGALWKMSADGAVTAASVNMNKQYSTGANDVTPVEVDGATIFSSDQTGHVHEISLASGYNASFYQTIDLSIMCPQLFDGQKIVDCALLRNPLNIIYFVRGDGVLLSLTYEPKQQVWAWAEHHTNGKFLSIAEIPEEDQSVLYAFIERDGFYTIERMLTRQPLDMQDKCYLDSSIQYKGNPTSTLTGLDWLEGQTVSVFADGGVKPNVKVENGTIKLPRELSNIWVGLNYEAELQTLPIFQEQKNPVKPKVVNKVHLRVRESQNILAGANQDIEDRTPIDEFKPRSNERYGSPLKLYSGLVEVPVDSTYERDIQITVKHDKPLPMKILALEVEMT</sequence>
<name>A0A8B5UED6_ACIBA</name>
<comment type="caution">
    <text evidence="1">The sequence shown here is derived from an EMBL/GenBank/DDBJ whole genome shotgun (WGS) entry which is preliminary data.</text>
</comment>
<gene>
    <name evidence="1" type="ORF">FJU42_16095</name>
</gene>
<proteinExistence type="predicted"/>
<dbReference type="RefSeq" id="WP_140973430.1">
    <property type="nucleotide sequence ID" value="NZ_VHGY01000048.1"/>
</dbReference>
<evidence type="ECO:0008006" key="3">
    <source>
        <dbReference type="Google" id="ProtNLM"/>
    </source>
</evidence>
<dbReference type="AlphaFoldDB" id="A0A8B5UED6"/>
<accession>A0A8B5UED6</accession>
<dbReference type="Proteomes" id="UP000315888">
    <property type="component" value="Unassembled WGS sequence"/>
</dbReference>
<reference evidence="1 2" key="1">
    <citation type="submission" date="2019-06" db="EMBL/GenBank/DDBJ databases">
        <title>A Diverse Panel of Clinical Acinetobacter baumannii for Research Use.</title>
        <authorList>
            <person name="Mcgann P."/>
            <person name="Snesrud E."/>
            <person name="Galac M.R."/>
        </authorList>
    </citation>
    <scope>NUCLEOTIDE SEQUENCE [LARGE SCALE GENOMIC DNA]</scope>
    <source>
        <strain evidence="1 2">MRSN14237</strain>
    </source>
</reference>
<evidence type="ECO:0000313" key="2">
    <source>
        <dbReference type="Proteomes" id="UP000315888"/>
    </source>
</evidence>
<organism evidence="1 2">
    <name type="scientific">Acinetobacter baumannii</name>
    <dbReference type="NCBI Taxonomy" id="470"/>
    <lineage>
        <taxon>Bacteria</taxon>
        <taxon>Pseudomonadati</taxon>
        <taxon>Pseudomonadota</taxon>
        <taxon>Gammaproteobacteria</taxon>
        <taxon>Moraxellales</taxon>
        <taxon>Moraxellaceae</taxon>
        <taxon>Acinetobacter</taxon>
        <taxon>Acinetobacter calcoaceticus/baumannii complex</taxon>
    </lineage>
</organism>
<evidence type="ECO:0000313" key="1">
    <source>
        <dbReference type="EMBL" id="TPU61318.1"/>
    </source>
</evidence>
<dbReference type="EMBL" id="VHGY01000048">
    <property type="protein sequence ID" value="TPU61318.1"/>
    <property type="molecule type" value="Genomic_DNA"/>
</dbReference>